<dbReference type="AlphaFoldDB" id="A0ABD3KJZ3"/>
<name>A0ABD3KJZ3_EUCGL</name>
<comment type="caution">
    <text evidence="8">The sequence shown here is derived from an EMBL/GenBank/DDBJ whole genome shotgun (WGS) entry which is preliminary data.</text>
</comment>
<evidence type="ECO:0000256" key="6">
    <source>
        <dbReference type="ARBA" id="ARBA00023157"/>
    </source>
</evidence>
<dbReference type="PRINTS" id="PR00724">
    <property type="entry name" value="CRBOXYPTASEC"/>
</dbReference>
<accession>A0ABD3KJZ3</accession>
<evidence type="ECO:0000313" key="8">
    <source>
        <dbReference type="EMBL" id="KAL3738614.1"/>
    </source>
</evidence>
<comment type="similarity">
    <text evidence="1">Belongs to the peptidase S10 family.</text>
</comment>
<proteinExistence type="inferred from homology"/>
<keyword evidence="3" id="KW-0645">Protease</keyword>
<protein>
    <submittedName>
        <fullName evidence="8">Uncharacterized protein</fullName>
    </submittedName>
</protein>
<dbReference type="GO" id="GO:0006508">
    <property type="term" value="P:proteolysis"/>
    <property type="evidence" value="ECO:0007669"/>
    <property type="project" value="UniProtKB-KW"/>
</dbReference>
<keyword evidence="6" id="KW-1015">Disulfide bond</keyword>
<dbReference type="PANTHER" id="PTHR11802:SF31">
    <property type="entry name" value="SERINE CARBOXYPEPTIDASE-LIKE 34"/>
    <property type="match status" value="1"/>
</dbReference>
<evidence type="ECO:0000256" key="7">
    <source>
        <dbReference type="ARBA" id="ARBA00023180"/>
    </source>
</evidence>
<keyword evidence="2" id="KW-0121">Carboxypeptidase</keyword>
<dbReference type="InterPro" id="IPR001563">
    <property type="entry name" value="Peptidase_S10"/>
</dbReference>
<dbReference type="Gene3D" id="6.10.250.940">
    <property type="match status" value="1"/>
</dbReference>
<evidence type="ECO:0000256" key="3">
    <source>
        <dbReference type="ARBA" id="ARBA00022670"/>
    </source>
</evidence>
<dbReference type="FunFam" id="3.40.50.11320:FF:000001">
    <property type="entry name" value="Carboxypeptidase"/>
    <property type="match status" value="1"/>
</dbReference>
<dbReference type="Proteomes" id="UP001634007">
    <property type="component" value="Unassembled WGS sequence"/>
</dbReference>
<evidence type="ECO:0000256" key="1">
    <source>
        <dbReference type="ARBA" id="ARBA00009431"/>
    </source>
</evidence>
<dbReference type="EMBL" id="JBJKBG010000005">
    <property type="protein sequence ID" value="KAL3738614.1"/>
    <property type="molecule type" value="Genomic_DNA"/>
</dbReference>
<dbReference type="InterPro" id="IPR029058">
    <property type="entry name" value="AB_hydrolase_fold"/>
</dbReference>
<dbReference type="GO" id="GO:0004180">
    <property type="term" value="F:carboxypeptidase activity"/>
    <property type="evidence" value="ECO:0007669"/>
    <property type="project" value="UniProtKB-KW"/>
</dbReference>
<dbReference type="SUPFAM" id="SSF53474">
    <property type="entry name" value="alpha/beta-Hydrolases"/>
    <property type="match status" value="1"/>
</dbReference>
<dbReference type="PROSITE" id="PS51257">
    <property type="entry name" value="PROKAR_LIPOPROTEIN"/>
    <property type="match status" value="1"/>
</dbReference>
<keyword evidence="9" id="KW-1185">Reference proteome</keyword>
<dbReference type="Gene3D" id="3.40.50.11320">
    <property type="match status" value="1"/>
</dbReference>
<sequence length="337" mass="37835">MREGSKRRYLVGLVKGGHDAKPLLLWLGGGQGCSSVGFGEAQELGPFLVTNGPDGLALRFNNFTWNGDARAFLLNWLRRFPQYRMSDVYRAGDGYAGHLAQQFAEAIYNGNQNATPDTFINLKGMIVGNPNMNVETDFMGMIDCAWGHALNSDDLHSLIEIKCDFSNRYLIKDCSILLDEYNKLYDPSLMKHAMAYFSFTDVQYALHANVARIPQPWRLCSVEVRLSWSDSPSSVLPILKKLIDGGIRLWIYSGDTDGRIPVTSTRYTLNKLGLNITENWTPWYDGREVGGWTITYEGLTFLTVRGAGHQVPTFALERSLRIIRAFLADSKLPSTPF</sequence>
<keyword evidence="4" id="KW-0732">Signal</keyword>
<keyword evidence="7" id="KW-0325">Glycoprotein</keyword>
<evidence type="ECO:0000313" key="9">
    <source>
        <dbReference type="Proteomes" id="UP001634007"/>
    </source>
</evidence>
<keyword evidence="5" id="KW-0378">Hydrolase</keyword>
<dbReference type="PANTHER" id="PTHR11802">
    <property type="entry name" value="SERINE PROTEASE FAMILY S10 SERINE CARBOXYPEPTIDASE"/>
    <property type="match status" value="1"/>
</dbReference>
<evidence type="ECO:0000256" key="5">
    <source>
        <dbReference type="ARBA" id="ARBA00022801"/>
    </source>
</evidence>
<reference evidence="8 9" key="1">
    <citation type="submission" date="2024-11" db="EMBL/GenBank/DDBJ databases">
        <title>Chromosome-level genome assembly of Eucalyptus globulus Labill. provides insights into its genome evolution.</title>
        <authorList>
            <person name="Li X."/>
        </authorList>
    </citation>
    <scope>NUCLEOTIDE SEQUENCE [LARGE SCALE GENOMIC DNA]</scope>
    <source>
        <strain evidence="8">CL2024</strain>
        <tissue evidence="8">Fresh tender leaves</tissue>
    </source>
</reference>
<organism evidence="8 9">
    <name type="scientific">Eucalyptus globulus</name>
    <name type="common">Tasmanian blue gum</name>
    <dbReference type="NCBI Taxonomy" id="34317"/>
    <lineage>
        <taxon>Eukaryota</taxon>
        <taxon>Viridiplantae</taxon>
        <taxon>Streptophyta</taxon>
        <taxon>Embryophyta</taxon>
        <taxon>Tracheophyta</taxon>
        <taxon>Spermatophyta</taxon>
        <taxon>Magnoliopsida</taxon>
        <taxon>eudicotyledons</taxon>
        <taxon>Gunneridae</taxon>
        <taxon>Pentapetalae</taxon>
        <taxon>rosids</taxon>
        <taxon>malvids</taxon>
        <taxon>Myrtales</taxon>
        <taxon>Myrtaceae</taxon>
        <taxon>Myrtoideae</taxon>
        <taxon>Eucalypteae</taxon>
        <taxon>Eucalyptus</taxon>
    </lineage>
</organism>
<dbReference type="Pfam" id="PF00450">
    <property type="entry name" value="Peptidase_S10"/>
    <property type="match status" value="3"/>
</dbReference>
<dbReference type="Gene3D" id="3.40.50.1820">
    <property type="entry name" value="alpha/beta hydrolase"/>
    <property type="match status" value="2"/>
</dbReference>
<evidence type="ECO:0000256" key="2">
    <source>
        <dbReference type="ARBA" id="ARBA00022645"/>
    </source>
</evidence>
<gene>
    <name evidence="8" type="ORF">ACJRO7_020055</name>
</gene>
<evidence type="ECO:0000256" key="4">
    <source>
        <dbReference type="ARBA" id="ARBA00022729"/>
    </source>
</evidence>